<sequence length="162" mass="18207">MKHKNLMIISMLSIFMFIIFIGCGDGDITSAIYNNDKKLAETSDSWSLFNNNQSIENNEFNGTYELSGCGTIWRYSSDEQVDLQVPYNLTVNSGKAKLILITPDNEVKTLVENTSKSPVKDEATFTLPIKKGLNRIKLVGSKKANIQVQLKIDEGTFEKIEF</sequence>
<dbReference type="Proteomes" id="UP000198619">
    <property type="component" value="Unassembled WGS sequence"/>
</dbReference>
<keyword evidence="2" id="KW-1185">Reference proteome</keyword>
<dbReference type="RefSeq" id="WP_090042738.1">
    <property type="nucleotide sequence ID" value="NZ_FOKI01000037.1"/>
</dbReference>
<name>A0A1I1AHY7_9CLOT</name>
<evidence type="ECO:0008006" key="3">
    <source>
        <dbReference type="Google" id="ProtNLM"/>
    </source>
</evidence>
<dbReference type="PROSITE" id="PS51257">
    <property type="entry name" value="PROKAR_LIPOPROTEIN"/>
    <property type="match status" value="1"/>
</dbReference>
<reference evidence="1 2" key="1">
    <citation type="submission" date="2016-10" db="EMBL/GenBank/DDBJ databases">
        <authorList>
            <person name="de Groot N.N."/>
        </authorList>
    </citation>
    <scope>NUCLEOTIDE SEQUENCE [LARGE SCALE GENOMIC DNA]</scope>
    <source>
        <strain evidence="1 2">DSM 12271</strain>
    </source>
</reference>
<protein>
    <recommendedName>
        <fullName evidence="3">Lipoprotein</fullName>
    </recommendedName>
</protein>
<proteinExistence type="predicted"/>
<accession>A0A1I1AHY7</accession>
<dbReference type="EMBL" id="FOKI01000037">
    <property type="protein sequence ID" value="SFB37567.1"/>
    <property type="molecule type" value="Genomic_DNA"/>
</dbReference>
<gene>
    <name evidence="1" type="ORF">SAMN04488528_103731</name>
</gene>
<evidence type="ECO:0000313" key="1">
    <source>
        <dbReference type="EMBL" id="SFB37567.1"/>
    </source>
</evidence>
<dbReference type="OrthoDB" id="2046657at2"/>
<organism evidence="1 2">
    <name type="scientific">Clostridium frigidicarnis</name>
    <dbReference type="NCBI Taxonomy" id="84698"/>
    <lineage>
        <taxon>Bacteria</taxon>
        <taxon>Bacillati</taxon>
        <taxon>Bacillota</taxon>
        <taxon>Clostridia</taxon>
        <taxon>Eubacteriales</taxon>
        <taxon>Clostridiaceae</taxon>
        <taxon>Clostridium</taxon>
    </lineage>
</organism>
<evidence type="ECO:0000313" key="2">
    <source>
        <dbReference type="Proteomes" id="UP000198619"/>
    </source>
</evidence>
<dbReference type="AlphaFoldDB" id="A0A1I1AHY7"/>